<dbReference type="PANTHER" id="PTHR23235">
    <property type="entry name" value="KRUEPPEL-LIKE TRANSCRIPTION FACTOR"/>
    <property type="match status" value="1"/>
</dbReference>
<keyword evidence="3" id="KW-0677">Repeat</keyword>
<dbReference type="GO" id="GO:0000978">
    <property type="term" value="F:RNA polymerase II cis-regulatory region sequence-specific DNA binding"/>
    <property type="evidence" value="ECO:0007669"/>
    <property type="project" value="TreeGrafter"/>
</dbReference>
<dbReference type="InterPro" id="IPR036236">
    <property type="entry name" value="Znf_C2H2_sf"/>
</dbReference>
<dbReference type="PANTHER" id="PTHR23235:SF26">
    <property type="entry name" value="TRANSCRIPTION FACTOR SP9"/>
    <property type="match status" value="1"/>
</dbReference>
<organism evidence="14 15">
    <name type="scientific">Schistosoma mansoni</name>
    <name type="common">Blood fluke</name>
    <dbReference type="NCBI Taxonomy" id="6183"/>
    <lineage>
        <taxon>Eukaryota</taxon>
        <taxon>Metazoa</taxon>
        <taxon>Spiralia</taxon>
        <taxon>Lophotrochozoa</taxon>
        <taxon>Platyhelminthes</taxon>
        <taxon>Trematoda</taxon>
        <taxon>Digenea</taxon>
        <taxon>Strigeidida</taxon>
        <taxon>Schistosomatoidea</taxon>
        <taxon>Schistosomatidae</taxon>
        <taxon>Schistosoma</taxon>
    </lineage>
</organism>
<dbReference type="InterPro" id="IPR013087">
    <property type="entry name" value="Znf_C2H2_type"/>
</dbReference>
<comment type="subcellular location">
    <subcellularLocation>
        <location evidence="1">Nucleus</location>
    </subcellularLocation>
</comment>
<evidence type="ECO:0000256" key="8">
    <source>
        <dbReference type="ARBA" id="ARBA00023163"/>
    </source>
</evidence>
<evidence type="ECO:0000256" key="7">
    <source>
        <dbReference type="ARBA" id="ARBA00023125"/>
    </source>
</evidence>
<evidence type="ECO:0000313" key="15">
    <source>
        <dbReference type="WBParaSite" id="Smp_066930.1"/>
    </source>
</evidence>
<evidence type="ECO:0000256" key="12">
    <source>
        <dbReference type="SAM" id="MobiDB-lite"/>
    </source>
</evidence>
<reference evidence="15" key="2">
    <citation type="submission" date="2018-12" db="UniProtKB">
        <authorList>
            <consortium name="WormBaseParasite"/>
        </authorList>
    </citation>
    <scope>IDENTIFICATION</scope>
    <source>
        <strain evidence="15">Puerto Rican</strain>
    </source>
</reference>
<dbReference type="SUPFAM" id="SSF57667">
    <property type="entry name" value="beta-beta-alpha zinc fingers"/>
    <property type="match status" value="2"/>
</dbReference>
<evidence type="ECO:0000256" key="4">
    <source>
        <dbReference type="ARBA" id="ARBA00022771"/>
    </source>
</evidence>
<feature type="domain" description="C2H2-type" evidence="13">
    <location>
        <begin position="702"/>
        <end position="731"/>
    </location>
</feature>
<evidence type="ECO:0000256" key="10">
    <source>
        <dbReference type="ARBA" id="ARBA00038409"/>
    </source>
</evidence>
<dbReference type="GO" id="GO:0008270">
    <property type="term" value="F:zinc ion binding"/>
    <property type="evidence" value="ECO:0007669"/>
    <property type="project" value="UniProtKB-KW"/>
</dbReference>
<evidence type="ECO:0000256" key="6">
    <source>
        <dbReference type="ARBA" id="ARBA00023015"/>
    </source>
</evidence>
<dbReference type="FunFam" id="3.30.160.60:FF:000014">
    <property type="entry name" value="Transcription factor Sp3"/>
    <property type="match status" value="1"/>
</dbReference>
<dbReference type="Gene3D" id="3.30.160.60">
    <property type="entry name" value="Classic Zinc Finger"/>
    <property type="match status" value="3"/>
</dbReference>
<evidence type="ECO:0000313" key="14">
    <source>
        <dbReference type="Proteomes" id="UP000008854"/>
    </source>
</evidence>
<dbReference type="GO" id="GO:0005634">
    <property type="term" value="C:nucleus"/>
    <property type="evidence" value="ECO:0007669"/>
    <property type="project" value="UniProtKB-SubCell"/>
</dbReference>
<protein>
    <submittedName>
        <fullName evidence="15">Putative transcription factor sp8,sp9</fullName>
    </submittedName>
</protein>
<dbReference type="InParanoid" id="A0A3Q0KH43"/>
<evidence type="ECO:0000256" key="5">
    <source>
        <dbReference type="ARBA" id="ARBA00022833"/>
    </source>
</evidence>
<feature type="compositionally biased region" description="Polar residues" evidence="12">
    <location>
        <begin position="805"/>
        <end position="824"/>
    </location>
</feature>
<dbReference type="FunFam" id="3.30.160.60:FF:000624">
    <property type="entry name" value="zinc finger protein 697"/>
    <property type="match status" value="1"/>
</dbReference>
<evidence type="ECO:0000256" key="9">
    <source>
        <dbReference type="ARBA" id="ARBA00023242"/>
    </source>
</evidence>
<dbReference type="PROSITE" id="PS00028">
    <property type="entry name" value="ZINC_FINGER_C2H2_1"/>
    <property type="match status" value="3"/>
</dbReference>
<keyword evidence="2" id="KW-0479">Metal-binding</keyword>
<dbReference type="WBParaSite" id="Smp_066930.1">
    <property type="protein sequence ID" value="Smp_066930.1"/>
    <property type="gene ID" value="Smp_066930"/>
</dbReference>
<evidence type="ECO:0000256" key="11">
    <source>
        <dbReference type="PROSITE-ProRule" id="PRU00042"/>
    </source>
</evidence>
<dbReference type="GO" id="GO:0000981">
    <property type="term" value="F:DNA-binding transcription factor activity, RNA polymerase II-specific"/>
    <property type="evidence" value="ECO:0007669"/>
    <property type="project" value="TreeGrafter"/>
</dbReference>
<keyword evidence="7" id="KW-0238">DNA-binding</keyword>
<comment type="similarity">
    <text evidence="10">Belongs to the Sp1 C2H2-type zinc-finger protein family.</text>
</comment>
<name>A0A3Q0KH43_SCHMA</name>
<sequence>MSAYINENPILSVFIPKGEKMISSENENKDNNLFDMKLPTNILWKTHEHLPVTQPSITEYSPNYIDNVTAITDMTNSHFIPRSDGINQPSLHVHNDFNPIYHSNELQTQTSKEFKGLSSNDRHFQSIIPSRSVLTPSCSTIATSLSEQEENKKDFPANYNLLSSTYYQQFLLKHCNRNVTDEATNLMDENYCNSLIMSSYVNHLQNSEDLICKSNINNSFTSTNTITTTTTASTSATNVTNIHATNFNTSSIRSPSHNQLIHENYEFNRNPTNLQHHHRHHYVNPDGNNFSGNINKHYNPGIHESYLPWTEYCNNSDYNIDYLNNDHKNSDYITETDSLKNEENFLVKQYQNQQSYWLNDIHNWVNNRFSHDTVNDVLMPTIINNDKIPLTINPICSSLKNHPSSVDQSVFDTNSNNNNNVSNQNQLLNIQMNDPYCFITRAEDKNINQNSIESYLYSNLETDCRRTFHSPLSIGEKCLNFSGNTSNFWSNNMCNLLNTTDRYKSILMAAASVQYPTYNHHLNNNNNNNSSEQSEYATLYETFLSTNNNPNGSIDMNIEPKCSMFTNNQIDNESRVNASINMSKNLFSQSPSPSSPLSGETKVSLNVEHRLNPSRSSTLLTINSNNNNNDNSNTIKRYVGRPTCDCPNCQELDNLNLTNPNIASELRRKNLHNCHVPGCGKVYNKTSHLKAHLRWHTGERPFVCNWLLCGKRFTRSDELQRHLRTHTGEKRFLCPVCHKRFLRSDHLNKHIRTHSDLTTTAANENNEQNLIKSVDKQYLTMNTTNTTSTTTSTSNTTNTLISSNVNDNNINTDRHTPLSTSSNHNIEDNFNEYTM</sequence>
<evidence type="ECO:0000256" key="1">
    <source>
        <dbReference type="ARBA" id="ARBA00004123"/>
    </source>
</evidence>
<keyword evidence="9" id="KW-0539">Nucleus</keyword>
<dbReference type="Pfam" id="PF00096">
    <property type="entry name" value="zf-C2H2"/>
    <property type="match status" value="3"/>
</dbReference>
<keyword evidence="6" id="KW-0805">Transcription regulation</keyword>
<proteinExistence type="inferred from homology"/>
<evidence type="ECO:0000259" key="13">
    <source>
        <dbReference type="PROSITE" id="PS50157"/>
    </source>
</evidence>
<feature type="region of interest" description="Disordered" evidence="12">
    <location>
        <begin position="803"/>
        <end position="835"/>
    </location>
</feature>
<dbReference type="PROSITE" id="PS50157">
    <property type="entry name" value="ZINC_FINGER_C2H2_2"/>
    <property type="match status" value="3"/>
</dbReference>
<reference evidence="14" key="1">
    <citation type="journal article" date="2012" name="PLoS Negl. Trop. Dis.">
        <title>A systematically improved high quality genome and transcriptome of the human blood fluke Schistosoma mansoni.</title>
        <authorList>
            <person name="Protasio A.V."/>
            <person name="Tsai I.J."/>
            <person name="Babbage A."/>
            <person name="Nichol S."/>
            <person name="Hunt M."/>
            <person name="Aslett M.A."/>
            <person name="De Silva N."/>
            <person name="Velarde G.S."/>
            <person name="Anderson T.J."/>
            <person name="Clark R.C."/>
            <person name="Davidson C."/>
            <person name="Dillon G.P."/>
            <person name="Holroyd N.E."/>
            <person name="LoVerde P.T."/>
            <person name="Lloyd C."/>
            <person name="McQuillan J."/>
            <person name="Oliveira G."/>
            <person name="Otto T.D."/>
            <person name="Parker-Manuel S.J."/>
            <person name="Quail M.A."/>
            <person name="Wilson R.A."/>
            <person name="Zerlotini A."/>
            <person name="Dunne D.W."/>
            <person name="Berriman M."/>
        </authorList>
    </citation>
    <scope>NUCLEOTIDE SEQUENCE [LARGE SCALE GENOMIC DNA]</scope>
    <source>
        <strain evidence="14">Puerto Rican</strain>
    </source>
</reference>
<accession>A0A3Q0KH43</accession>
<keyword evidence="14" id="KW-1185">Reference proteome</keyword>
<dbReference type="SMART" id="SM00355">
    <property type="entry name" value="ZnF_C2H2"/>
    <property type="match status" value="3"/>
</dbReference>
<feature type="domain" description="C2H2-type" evidence="13">
    <location>
        <begin position="732"/>
        <end position="759"/>
    </location>
</feature>
<dbReference type="FunFam" id="3.30.160.60:FF:000077">
    <property type="entry name" value="Sp8 transcription factor"/>
    <property type="match status" value="1"/>
</dbReference>
<keyword evidence="5" id="KW-0862">Zinc</keyword>
<dbReference type="AlphaFoldDB" id="A0A3Q0KH43"/>
<keyword evidence="8" id="KW-0804">Transcription</keyword>
<dbReference type="STRING" id="6183.A0A3Q0KH43"/>
<keyword evidence="4 11" id="KW-0863">Zinc-finger</keyword>
<dbReference type="Proteomes" id="UP000008854">
    <property type="component" value="Unassembled WGS sequence"/>
</dbReference>
<evidence type="ECO:0000256" key="3">
    <source>
        <dbReference type="ARBA" id="ARBA00022737"/>
    </source>
</evidence>
<feature type="domain" description="C2H2-type" evidence="13">
    <location>
        <begin position="672"/>
        <end position="701"/>
    </location>
</feature>
<evidence type="ECO:0000256" key="2">
    <source>
        <dbReference type="ARBA" id="ARBA00022723"/>
    </source>
</evidence>